<sequence>MMTNMIIFLTILVYGVNFLAFMYIKIKEIKNYLEKIAIYFGVNMTLLFTSSIFLFFGKIVEDGILLIE</sequence>
<dbReference type="Proteomes" id="UP000189299">
    <property type="component" value="Unassembled WGS sequence"/>
</dbReference>
<reference evidence="7 10" key="3">
    <citation type="submission" date="2018-03" db="EMBL/GenBank/DDBJ databases">
        <title>Draft genome sequences of four Enterococcus mundtii strains isolated from beef slaughterhouses in Kenya.</title>
        <authorList>
            <person name="Wambui J."/>
            <person name="Stevens M."/>
            <person name="Njage P."/>
            <person name="Stephan R."/>
            <person name="Tasara T."/>
        </authorList>
    </citation>
    <scope>NUCLEOTIDE SEQUENCE [LARGE SCALE GENOMIC DNA]</scope>
    <source>
        <strain evidence="7 10">H18-EM</strain>
    </source>
</reference>
<evidence type="ECO:0000313" key="12">
    <source>
        <dbReference type="Proteomes" id="UP000509460"/>
    </source>
</evidence>
<evidence type="ECO:0000313" key="5">
    <source>
        <dbReference type="EMBL" id="ONN43307.1"/>
    </source>
</evidence>
<evidence type="ECO:0000313" key="7">
    <source>
        <dbReference type="EMBL" id="PTO37147.1"/>
    </source>
</evidence>
<protein>
    <submittedName>
        <fullName evidence="5">Uncharacterized protein</fullName>
    </submittedName>
</protein>
<dbReference type="EMBL" id="AP019810">
    <property type="protein sequence ID" value="BBM15404.1"/>
    <property type="molecule type" value="Genomic_DNA"/>
</dbReference>
<evidence type="ECO:0000313" key="3">
    <source>
        <dbReference type="EMBL" id="GEL80046.1"/>
    </source>
</evidence>
<evidence type="ECO:0000313" key="8">
    <source>
        <dbReference type="Proteomes" id="UP000189299"/>
    </source>
</evidence>
<dbReference type="STRING" id="53346.A5802_000135"/>
<dbReference type="Proteomes" id="UP000237934">
    <property type="component" value="Unassembled WGS sequence"/>
</dbReference>
<evidence type="ECO:0000313" key="4">
    <source>
        <dbReference type="EMBL" id="NMP59268.1"/>
    </source>
</evidence>
<dbReference type="EMBL" id="BJWA01000006">
    <property type="protein sequence ID" value="GEL80046.1"/>
    <property type="molecule type" value="Genomic_DNA"/>
</dbReference>
<dbReference type="EMBL" id="MSTR01000006">
    <property type="protein sequence ID" value="ONN43307.1"/>
    <property type="molecule type" value="Genomic_DNA"/>
</dbReference>
<dbReference type="EMBL" id="PYGR01000003">
    <property type="protein sequence ID" value="PTO37147.1"/>
    <property type="molecule type" value="Genomic_DNA"/>
</dbReference>
<dbReference type="Proteomes" id="UP000244022">
    <property type="component" value="Unassembled WGS sequence"/>
</dbReference>
<dbReference type="EMBL" id="PUAP01000002">
    <property type="protein sequence ID" value="PQF25836.1"/>
    <property type="molecule type" value="Genomic_DNA"/>
</dbReference>
<dbReference type="OrthoDB" id="2186693at2"/>
<keyword evidence="1" id="KW-0472">Membrane</keyword>
<gene>
    <name evidence="5" type="ORF">BTN92_07640</name>
    <name evidence="7" type="ORF">C6N14_01250</name>
    <name evidence="6" type="ORF">CUS89_00540</name>
    <name evidence="2" type="ORF">EM151A_2217</name>
    <name evidence="3" type="ORF">EMU01_11900</name>
    <name evidence="4" type="ORF">HI921_12490</name>
</gene>
<proteinExistence type="predicted"/>
<organism evidence="5 8">
    <name type="scientific">Enterococcus mundtii</name>
    <dbReference type="NCBI Taxonomy" id="53346"/>
    <lineage>
        <taxon>Bacteria</taxon>
        <taxon>Bacillati</taxon>
        <taxon>Bacillota</taxon>
        <taxon>Bacilli</taxon>
        <taxon>Lactobacillales</taxon>
        <taxon>Enterococcaceae</taxon>
        <taxon>Enterococcus</taxon>
    </lineage>
</organism>
<reference evidence="6 9" key="2">
    <citation type="journal article" date="2018" name="Pathog. Dis.">
        <title>Whole-genome sequencing based characterization of antimicrobial resistance in Enterococcus.</title>
        <authorList>
            <person name="Tyson G."/>
        </authorList>
    </citation>
    <scope>NUCLEOTIDE SEQUENCE [LARGE SCALE GENOMIC DNA]</scope>
    <source>
        <strain evidence="6 9">CVM N55263</strain>
    </source>
</reference>
<feature type="transmembrane region" description="Helical" evidence="1">
    <location>
        <begin position="6"/>
        <end position="24"/>
    </location>
</feature>
<dbReference type="AlphaFoldDB" id="A0A1A6GBC7"/>
<accession>A0A1A6GBC7</accession>
<dbReference type="EMBL" id="JABCAG010000043">
    <property type="protein sequence ID" value="NMP59268.1"/>
    <property type="molecule type" value="Genomic_DNA"/>
</dbReference>
<dbReference type="RefSeq" id="WP_023519183.1">
    <property type="nucleotide sequence ID" value="NZ_AP019810.1"/>
</dbReference>
<dbReference type="GeneID" id="60998424"/>
<keyword evidence="11" id="KW-1185">Reference proteome</keyword>
<keyword evidence="1" id="KW-1133">Transmembrane helix</keyword>
<keyword evidence="1" id="KW-0812">Transmembrane</keyword>
<reference evidence="4 13" key="6">
    <citation type="submission" date="2020-04" db="EMBL/GenBank/DDBJ databases">
        <authorList>
            <person name="Abaymova A."/>
            <person name="Teymurazov M."/>
            <person name="Tazyna O."/>
            <person name="Chatushin Y."/>
            <person name="Svetoch E."/>
            <person name="Pereligyn V."/>
            <person name="Pohylenko V."/>
            <person name="Platonov M."/>
            <person name="Kartsev N."/>
            <person name="Skryabin Y."/>
            <person name="Sizova A."/>
            <person name="Solomentsev V."/>
            <person name="Kislichkina A."/>
            <person name="Bogun A."/>
        </authorList>
    </citation>
    <scope>NUCLEOTIDE SEQUENCE [LARGE SCALE GENOMIC DNA]</scope>
    <source>
        <strain evidence="4">SCPM-O-B-8398</strain>
        <strain evidence="13">SCPM-O-B-8398 (E28)</strain>
    </source>
</reference>
<evidence type="ECO:0000313" key="9">
    <source>
        <dbReference type="Proteomes" id="UP000237934"/>
    </source>
</evidence>
<evidence type="ECO:0000313" key="2">
    <source>
        <dbReference type="EMBL" id="BBM15404.1"/>
    </source>
</evidence>
<evidence type="ECO:0000313" key="11">
    <source>
        <dbReference type="Proteomes" id="UP000321175"/>
    </source>
</evidence>
<evidence type="ECO:0000313" key="10">
    <source>
        <dbReference type="Proteomes" id="UP000244022"/>
    </source>
</evidence>
<evidence type="ECO:0000256" key="1">
    <source>
        <dbReference type="SAM" id="Phobius"/>
    </source>
</evidence>
<name>A0A1A6GBC7_ENTMU</name>
<dbReference type="Proteomes" id="UP000509460">
    <property type="component" value="Chromosome"/>
</dbReference>
<reference evidence="2 12" key="4">
    <citation type="submission" date="2019-07" db="EMBL/GenBank/DDBJ databases">
        <title>antibiotic susceptibility of plant-derived lactic acid bacteria.</title>
        <authorList>
            <person name="Sugiyama M."/>
            <person name="Noda M."/>
        </authorList>
    </citation>
    <scope>NUCLEOTIDE SEQUENCE [LARGE SCALE GENOMIC DNA]</scope>
    <source>
        <strain evidence="2 12">15-1A</strain>
    </source>
</reference>
<evidence type="ECO:0000313" key="6">
    <source>
        <dbReference type="EMBL" id="PQF25836.1"/>
    </source>
</evidence>
<dbReference type="Proteomes" id="UP000321175">
    <property type="component" value="Unassembled WGS sequence"/>
</dbReference>
<feature type="transmembrane region" description="Helical" evidence="1">
    <location>
        <begin position="36"/>
        <end position="56"/>
    </location>
</feature>
<dbReference type="Proteomes" id="UP000557857">
    <property type="component" value="Unassembled WGS sequence"/>
</dbReference>
<reference evidence="3 11" key="5">
    <citation type="submission" date="2019-07" db="EMBL/GenBank/DDBJ databases">
        <title>Whole genome shotgun sequence of Enterococcus mundtii NBRC 100490.</title>
        <authorList>
            <person name="Hosoyama A."/>
            <person name="Uohara A."/>
            <person name="Ohji S."/>
            <person name="Ichikawa N."/>
        </authorList>
    </citation>
    <scope>NUCLEOTIDE SEQUENCE [LARGE SCALE GENOMIC DNA]</scope>
    <source>
        <strain evidence="3 11">NBRC 100490</strain>
    </source>
</reference>
<reference evidence="5 8" key="1">
    <citation type="submission" date="2016-12" db="EMBL/GenBank/DDBJ databases">
        <authorList>
            <person name="Song W.-J."/>
            <person name="Kurnit D.M."/>
        </authorList>
    </citation>
    <scope>NUCLEOTIDE SEQUENCE [LARGE SCALE GENOMIC DNA]</scope>
    <source>
        <strain evidence="5 8">CGB1038-1_S1</strain>
    </source>
</reference>
<evidence type="ECO:0000313" key="13">
    <source>
        <dbReference type="Proteomes" id="UP000557857"/>
    </source>
</evidence>